<protein>
    <submittedName>
        <fullName evidence="1">Uncharacterized protein</fullName>
    </submittedName>
</protein>
<reference evidence="1" key="1">
    <citation type="submission" date="2014-08" db="EMBL/GenBank/DDBJ databases">
        <authorList>
            <person name="Falentin Helene"/>
        </authorList>
    </citation>
    <scope>NUCLEOTIDE SEQUENCE</scope>
</reference>
<accession>A0A0B7NYV9</accession>
<dbReference type="EMBL" id="LM676412">
    <property type="protein sequence ID" value="CEP26449.1"/>
    <property type="molecule type" value="Genomic_DNA"/>
</dbReference>
<name>A0A0B7NYV9_PROFF</name>
<evidence type="ECO:0000313" key="1">
    <source>
        <dbReference type="EMBL" id="CEP26449.1"/>
    </source>
</evidence>
<sequence>MSRSSSKTRRAARAASVTARSAQSSGIVKCYVERFENAVGAPDLRLREKSTKRLVRVLTDNQLRISFAPLSNLLKDCYAHGGGLVEPRSRTEYIAISAPIVKQGAHEIAVAFEGFSVKVHIVTADVASPPTSVWAYIEEYPVDDGGLGLRLRQKVTGRKVEMYGRNQDHLLTFLSSPQFTGADSHMPNVYQKDGFDDYVLVSGGAATDSYDVLLFNDGAELTYLLGPTPDTAYRDAFRELTDESAPEAHARTAQTHFDTGRYREAVLAARLAVETACGGRGPDVKRRLADAPADVAAAGNALYGKRHIAVHEGDTRVEQPDATQAILAMHSVLAYLESNSS</sequence>
<proteinExistence type="predicted"/>
<gene>
    <name evidence="1" type="ORF">PFCIRM138_07610</name>
</gene>
<dbReference type="AlphaFoldDB" id="A0A0B7NYV9"/>
<organism evidence="1">
    <name type="scientific">Propionibacterium freudenreichii subsp. freudenreichii</name>
    <dbReference type="NCBI Taxonomy" id="66712"/>
    <lineage>
        <taxon>Bacteria</taxon>
        <taxon>Bacillati</taxon>
        <taxon>Actinomycetota</taxon>
        <taxon>Actinomycetes</taxon>
        <taxon>Propionibacteriales</taxon>
        <taxon>Propionibacteriaceae</taxon>
        <taxon>Propionibacterium</taxon>
    </lineage>
</organism>